<sequence length="67" mass="7426">SVMRMEMKKDIGAINQAVVNNNGNFVEEEEEAVSSFKFSHLLASKDRDFLLSPSGAQVFFSPLSPFS</sequence>
<keyword evidence="2" id="KW-1185">Reference proteome</keyword>
<name>A0A392T0B1_9FABA</name>
<protein>
    <submittedName>
        <fullName evidence="1">Nucleoredoxin</fullName>
    </submittedName>
</protein>
<dbReference type="AlphaFoldDB" id="A0A392T0B1"/>
<accession>A0A392T0B1</accession>
<proteinExistence type="predicted"/>
<dbReference type="Proteomes" id="UP000265520">
    <property type="component" value="Unassembled WGS sequence"/>
</dbReference>
<evidence type="ECO:0000313" key="2">
    <source>
        <dbReference type="Proteomes" id="UP000265520"/>
    </source>
</evidence>
<feature type="non-terminal residue" evidence="1">
    <location>
        <position position="1"/>
    </location>
</feature>
<reference evidence="1 2" key="1">
    <citation type="journal article" date="2018" name="Front. Plant Sci.">
        <title>Red Clover (Trifolium pratense) and Zigzag Clover (T. medium) - A Picture of Genomic Similarities and Differences.</title>
        <authorList>
            <person name="Dluhosova J."/>
            <person name="Istvanek J."/>
            <person name="Nedelnik J."/>
            <person name="Repkova J."/>
        </authorList>
    </citation>
    <scope>NUCLEOTIDE SEQUENCE [LARGE SCALE GENOMIC DNA]</scope>
    <source>
        <strain evidence="2">cv. 10/8</strain>
        <tissue evidence="1">Leaf</tissue>
    </source>
</reference>
<organism evidence="1 2">
    <name type="scientific">Trifolium medium</name>
    <dbReference type="NCBI Taxonomy" id="97028"/>
    <lineage>
        <taxon>Eukaryota</taxon>
        <taxon>Viridiplantae</taxon>
        <taxon>Streptophyta</taxon>
        <taxon>Embryophyta</taxon>
        <taxon>Tracheophyta</taxon>
        <taxon>Spermatophyta</taxon>
        <taxon>Magnoliopsida</taxon>
        <taxon>eudicotyledons</taxon>
        <taxon>Gunneridae</taxon>
        <taxon>Pentapetalae</taxon>
        <taxon>rosids</taxon>
        <taxon>fabids</taxon>
        <taxon>Fabales</taxon>
        <taxon>Fabaceae</taxon>
        <taxon>Papilionoideae</taxon>
        <taxon>50 kb inversion clade</taxon>
        <taxon>NPAAA clade</taxon>
        <taxon>Hologalegina</taxon>
        <taxon>IRL clade</taxon>
        <taxon>Trifolieae</taxon>
        <taxon>Trifolium</taxon>
    </lineage>
</organism>
<dbReference type="EMBL" id="LXQA010465207">
    <property type="protein sequence ID" value="MCI53570.1"/>
    <property type="molecule type" value="Genomic_DNA"/>
</dbReference>
<comment type="caution">
    <text evidence="1">The sequence shown here is derived from an EMBL/GenBank/DDBJ whole genome shotgun (WGS) entry which is preliminary data.</text>
</comment>
<evidence type="ECO:0000313" key="1">
    <source>
        <dbReference type="EMBL" id="MCI53570.1"/>
    </source>
</evidence>